<feature type="domain" description="Homeobox" evidence="10">
    <location>
        <begin position="173"/>
        <end position="233"/>
    </location>
</feature>
<feature type="region of interest" description="Disordered" evidence="9">
    <location>
        <begin position="1"/>
        <end position="145"/>
    </location>
</feature>
<keyword evidence="3 7" id="KW-0238">DNA-binding</keyword>
<dbReference type="Proteomes" id="UP000076078">
    <property type="component" value="Unassembled WGS sequence"/>
</dbReference>
<gene>
    <name evidence="11" type="ORF">DLAC_04614</name>
</gene>
<dbReference type="GO" id="GO:0000981">
    <property type="term" value="F:DNA-binding transcription factor activity, RNA polymerase II-specific"/>
    <property type="evidence" value="ECO:0007669"/>
    <property type="project" value="InterPro"/>
</dbReference>
<dbReference type="PROSITE" id="PS50297">
    <property type="entry name" value="ANK_REP_REGION"/>
    <property type="match status" value="7"/>
</dbReference>
<reference evidence="11 12" key="1">
    <citation type="submission" date="2015-12" db="EMBL/GenBank/DDBJ databases">
        <title>Dictyostelia acquired genes for synthesis and detection of signals that induce cell-type specialization by lateral gene transfer from prokaryotes.</title>
        <authorList>
            <person name="Gloeckner G."/>
            <person name="Schaap P."/>
        </authorList>
    </citation>
    <scope>NUCLEOTIDE SEQUENCE [LARGE SCALE GENOMIC DNA]</scope>
    <source>
        <strain evidence="11 12">TK</strain>
    </source>
</reference>
<evidence type="ECO:0000256" key="2">
    <source>
        <dbReference type="ARBA" id="ARBA00023043"/>
    </source>
</evidence>
<feature type="repeat" description="ANK" evidence="6">
    <location>
        <begin position="438"/>
        <end position="465"/>
    </location>
</feature>
<dbReference type="AlphaFoldDB" id="A0A151ZK43"/>
<evidence type="ECO:0000313" key="11">
    <source>
        <dbReference type="EMBL" id="KYQ94316.1"/>
    </source>
</evidence>
<keyword evidence="1" id="KW-0677">Repeat</keyword>
<dbReference type="InterPro" id="IPR050745">
    <property type="entry name" value="Multifunctional_regulatory"/>
</dbReference>
<sequence length="773" mass="85495">MSNSSRITHQPNFVGGPSPTHQPQIQSNSYLPSPSHAMGSGIGQSPQHQYNKSSQILPGLNNSGGVTKLTSQGNYYQPQIPPLPIQSNQGLPHSPNDTPPHSPYHRSPSYQNSNQFYNSYYQQQQQQKNKMSPLHQSNSSPFNSLSASTNALLAAGGGGSSGFNLQDLLEDDDPLKKKRKRTSPDQLKILEKIFQSHQHPNLSLRNQLAIDLQMTPRSVQIWFQNRRAKARNMEFKPNLSTGSIPPDFIYNVSALDRMSQGPPGGGVGSGQMGSAPNGSPLCQSPKLVPSIPHHHHPYFSPSMQSTASLSQNIGGSGSKFSLKTDKDAMSNGISIASIWNRILMNPRNSMELLNNYNPEDPNSIDVNGRDNKGLSLLFTASVLGYEFQVRRLIEYGANPNIRDNQGNTPLIAAALLGNSPILDNLLEHQADPNQINDDGVSPLYAACKSGHLSIVKSLLENHSEVGQKVISTGETCLHIASIKGYDKIVQLLLENDAKPNVYDNNNLTPLHHASIMGYFNIVKLLVSKGADKDPQDKEGHTPLHNAALLGQDLVVTYLLNNHAQVNTQDQDGYSALHYAVRESRLETVKILLKFQAQISLKTRSAQNVLHLSVQHASVMMGKLIFDQHFPLDSIDDMDVSGHTPLYLASKANKTHFVKYLISKGASVKLAIDLLLADNSEGHKEIINLLEHELLKEKEKEKEIEHQQQQHKEKEKEKESTPTPTSKNNSKISEIISSNQNNDDEDDYYTRTLYNNSTPNRILSNSFIYQNSLQ</sequence>
<feature type="repeat" description="ANK" evidence="6">
    <location>
        <begin position="640"/>
        <end position="672"/>
    </location>
</feature>
<evidence type="ECO:0000256" key="7">
    <source>
        <dbReference type="PROSITE-ProRule" id="PRU00108"/>
    </source>
</evidence>
<feature type="compositionally biased region" description="Low complexity" evidence="9">
    <location>
        <begin position="725"/>
        <end position="740"/>
    </location>
</feature>
<dbReference type="InterPro" id="IPR009057">
    <property type="entry name" value="Homeodomain-like_sf"/>
</dbReference>
<organism evidence="11 12">
    <name type="scientific">Tieghemostelium lacteum</name>
    <name type="common">Slime mold</name>
    <name type="synonym">Dictyostelium lacteum</name>
    <dbReference type="NCBI Taxonomy" id="361077"/>
    <lineage>
        <taxon>Eukaryota</taxon>
        <taxon>Amoebozoa</taxon>
        <taxon>Evosea</taxon>
        <taxon>Eumycetozoa</taxon>
        <taxon>Dictyostelia</taxon>
        <taxon>Dictyosteliales</taxon>
        <taxon>Raperosteliaceae</taxon>
        <taxon>Tieghemostelium</taxon>
    </lineage>
</organism>
<evidence type="ECO:0000256" key="3">
    <source>
        <dbReference type="ARBA" id="ARBA00023125"/>
    </source>
</evidence>
<evidence type="ECO:0000256" key="4">
    <source>
        <dbReference type="ARBA" id="ARBA00023155"/>
    </source>
</evidence>
<keyword evidence="5 7" id="KW-0539">Nucleus</keyword>
<dbReference type="GO" id="GO:0005634">
    <property type="term" value="C:nucleus"/>
    <property type="evidence" value="ECO:0007669"/>
    <property type="project" value="UniProtKB-SubCell"/>
</dbReference>
<dbReference type="Gene3D" id="1.10.10.60">
    <property type="entry name" value="Homeodomain-like"/>
    <property type="match status" value="1"/>
</dbReference>
<keyword evidence="4 7" id="KW-0371">Homeobox</keyword>
<feature type="repeat" description="ANK" evidence="6">
    <location>
        <begin position="472"/>
        <end position="504"/>
    </location>
</feature>
<dbReference type="Pfam" id="PF13637">
    <property type="entry name" value="Ank_4"/>
    <property type="match status" value="1"/>
</dbReference>
<name>A0A151ZK43_TIELA</name>
<evidence type="ECO:0000256" key="1">
    <source>
        <dbReference type="ARBA" id="ARBA00022737"/>
    </source>
</evidence>
<feature type="compositionally biased region" description="Basic and acidic residues" evidence="9">
    <location>
        <begin position="699"/>
        <end position="719"/>
    </location>
</feature>
<dbReference type="PANTHER" id="PTHR24189">
    <property type="entry name" value="MYOTROPHIN"/>
    <property type="match status" value="1"/>
</dbReference>
<dbReference type="SUPFAM" id="SSF46689">
    <property type="entry name" value="Homeodomain-like"/>
    <property type="match status" value="1"/>
</dbReference>
<protein>
    <submittedName>
        <fullName evidence="11">Putative homeobox transcription factor</fullName>
    </submittedName>
</protein>
<dbReference type="InParanoid" id="A0A151ZK43"/>
<feature type="DNA-binding region" description="Homeobox" evidence="7">
    <location>
        <begin position="175"/>
        <end position="234"/>
    </location>
</feature>
<feature type="compositionally biased region" description="Polar residues" evidence="9">
    <location>
        <begin position="43"/>
        <end position="73"/>
    </location>
</feature>
<evidence type="ECO:0000256" key="8">
    <source>
        <dbReference type="RuleBase" id="RU000682"/>
    </source>
</evidence>
<dbReference type="SMART" id="SM00248">
    <property type="entry name" value="ANK"/>
    <property type="match status" value="8"/>
</dbReference>
<evidence type="ECO:0000256" key="9">
    <source>
        <dbReference type="SAM" id="MobiDB-lite"/>
    </source>
</evidence>
<feature type="repeat" description="ANK" evidence="6">
    <location>
        <begin position="505"/>
        <end position="537"/>
    </location>
</feature>
<dbReference type="OrthoDB" id="194358at2759"/>
<keyword evidence="12" id="KW-1185">Reference proteome</keyword>
<comment type="caution">
    <text evidence="11">The sequence shown here is derived from an EMBL/GenBank/DDBJ whole genome shotgun (WGS) entry which is preliminary data.</text>
</comment>
<feature type="compositionally biased region" description="Low complexity" evidence="9">
    <location>
        <begin position="105"/>
        <end position="129"/>
    </location>
</feature>
<dbReference type="InterPro" id="IPR017970">
    <property type="entry name" value="Homeobox_CS"/>
</dbReference>
<comment type="subcellular location">
    <subcellularLocation>
        <location evidence="7 8">Nucleus</location>
    </subcellularLocation>
</comment>
<feature type="region of interest" description="Disordered" evidence="9">
    <location>
        <begin position="699"/>
        <end position="759"/>
    </location>
</feature>
<evidence type="ECO:0000256" key="5">
    <source>
        <dbReference type="ARBA" id="ARBA00023242"/>
    </source>
</evidence>
<feature type="repeat" description="ANK" evidence="6">
    <location>
        <begin position="571"/>
        <end position="603"/>
    </location>
</feature>
<dbReference type="EMBL" id="LODT01000022">
    <property type="protein sequence ID" value="KYQ94316.1"/>
    <property type="molecule type" value="Genomic_DNA"/>
</dbReference>
<accession>A0A151ZK43</accession>
<evidence type="ECO:0000259" key="10">
    <source>
        <dbReference type="PROSITE" id="PS50071"/>
    </source>
</evidence>
<evidence type="ECO:0000313" key="12">
    <source>
        <dbReference type="Proteomes" id="UP000076078"/>
    </source>
</evidence>
<keyword evidence="2 6" id="KW-0040">ANK repeat</keyword>
<proteinExistence type="predicted"/>
<dbReference type="PROSITE" id="PS50071">
    <property type="entry name" value="HOMEOBOX_2"/>
    <property type="match status" value="1"/>
</dbReference>
<dbReference type="SUPFAM" id="SSF48403">
    <property type="entry name" value="Ankyrin repeat"/>
    <property type="match status" value="1"/>
</dbReference>
<dbReference type="InterPro" id="IPR002110">
    <property type="entry name" value="Ankyrin_rpt"/>
</dbReference>
<evidence type="ECO:0000256" key="6">
    <source>
        <dbReference type="PROSITE-ProRule" id="PRU00023"/>
    </source>
</evidence>
<feature type="repeat" description="ANK" evidence="6">
    <location>
        <begin position="538"/>
        <end position="570"/>
    </location>
</feature>
<dbReference type="PROSITE" id="PS00027">
    <property type="entry name" value="HOMEOBOX_1"/>
    <property type="match status" value="1"/>
</dbReference>
<dbReference type="Pfam" id="PF00046">
    <property type="entry name" value="Homeodomain"/>
    <property type="match status" value="1"/>
</dbReference>
<dbReference type="InterPro" id="IPR036770">
    <property type="entry name" value="Ankyrin_rpt-contain_sf"/>
</dbReference>
<dbReference type="PROSITE" id="PS50088">
    <property type="entry name" value="ANK_REPEAT"/>
    <property type="match status" value="8"/>
</dbReference>
<feature type="compositionally biased region" description="Polar residues" evidence="9">
    <location>
        <begin position="1"/>
        <end position="11"/>
    </location>
</feature>
<dbReference type="GO" id="GO:0003677">
    <property type="term" value="F:DNA binding"/>
    <property type="evidence" value="ECO:0007669"/>
    <property type="project" value="UniProtKB-UniRule"/>
</dbReference>
<dbReference type="Pfam" id="PF00023">
    <property type="entry name" value="Ank"/>
    <property type="match status" value="1"/>
</dbReference>
<dbReference type="SMART" id="SM00389">
    <property type="entry name" value="HOX"/>
    <property type="match status" value="1"/>
</dbReference>
<dbReference type="Gene3D" id="1.25.40.20">
    <property type="entry name" value="Ankyrin repeat-containing domain"/>
    <property type="match status" value="2"/>
</dbReference>
<dbReference type="CDD" id="cd00086">
    <property type="entry name" value="homeodomain"/>
    <property type="match status" value="1"/>
</dbReference>
<dbReference type="InterPro" id="IPR001356">
    <property type="entry name" value="HD"/>
</dbReference>
<feature type="compositionally biased region" description="Polar residues" evidence="9">
    <location>
        <begin position="19"/>
        <end position="32"/>
    </location>
</feature>
<dbReference type="PANTHER" id="PTHR24189:SF50">
    <property type="entry name" value="ANKYRIN REPEAT AND SOCS BOX PROTEIN 2"/>
    <property type="match status" value="1"/>
</dbReference>
<dbReference type="OMA" id="ASIWNRI"/>
<dbReference type="STRING" id="361077.A0A151ZK43"/>
<dbReference type="Pfam" id="PF12796">
    <property type="entry name" value="Ank_2"/>
    <property type="match status" value="2"/>
</dbReference>
<feature type="repeat" description="ANK" evidence="6">
    <location>
        <begin position="372"/>
        <end position="404"/>
    </location>
</feature>
<dbReference type="FunCoup" id="A0A151ZK43">
    <property type="interactions" value="676"/>
</dbReference>
<feature type="repeat" description="ANK" evidence="6">
    <location>
        <begin position="405"/>
        <end position="437"/>
    </location>
</feature>